<keyword evidence="3 4" id="KW-0472">Membrane</keyword>
<feature type="transmembrane region" description="Helical" evidence="4">
    <location>
        <begin position="153"/>
        <end position="176"/>
    </location>
</feature>
<feature type="transmembrane region" description="Helical" evidence="4">
    <location>
        <begin position="272"/>
        <end position="292"/>
    </location>
</feature>
<feature type="transmembrane region" description="Helical" evidence="4">
    <location>
        <begin position="93"/>
        <end position="114"/>
    </location>
</feature>
<evidence type="ECO:0000256" key="2">
    <source>
        <dbReference type="ARBA" id="ARBA00022989"/>
    </source>
</evidence>
<proteinExistence type="predicted"/>
<gene>
    <name evidence="5" type="ORF">GCM10011507_04880</name>
</gene>
<dbReference type="EMBL" id="BMJB01000001">
    <property type="protein sequence ID" value="GGA56581.1"/>
    <property type="molecule type" value="Genomic_DNA"/>
</dbReference>
<sequence>MTQLACTPNEQGFSLKKRIRLWLANAPRGQFWLFFVGAGLFNFGFSVFFFLFNLYLLDLGMTERTLGVIGSLIAVGSIAGTIPFGVIAQRFGLRHTLTVGVLLTVTLSILRTCIVAEIAQFALAICIGLTLCFWAVCLSPSIAALTTEQERPIAFSLIFASGIGVTGLGSFTAGRLPGLIQKLHFTSLTPIQAKQATLLFACVGALVALIPISGLTLRPAASEVSLPRFSNPFLRKFLPAIALWSLVTGSFAPFANVYFVHHMGFSLERAGAVMSSGSLAQFIAVLAVPLLFRKAGLITGVMLTQFSTAFALGMLAFAHGTASAAAIYWIYVAAQNMNEPGIYSLLMDRIPVTEHNGASAATFFVSGIAQAVASLTMGTAIVRFGYSPAMLIIAVLAVAAGIVFRKLPENTPSTENPMFEL</sequence>
<dbReference type="PANTHER" id="PTHR23526">
    <property type="entry name" value="INTEGRAL MEMBRANE TRANSPORT PROTEIN-RELATED"/>
    <property type="match status" value="1"/>
</dbReference>
<dbReference type="SUPFAM" id="SSF103473">
    <property type="entry name" value="MFS general substrate transporter"/>
    <property type="match status" value="1"/>
</dbReference>
<evidence type="ECO:0008006" key="7">
    <source>
        <dbReference type="Google" id="ProtNLM"/>
    </source>
</evidence>
<protein>
    <recommendedName>
        <fullName evidence="7">MFS transporter</fullName>
    </recommendedName>
</protein>
<feature type="transmembrane region" description="Helical" evidence="4">
    <location>
        <begin position="197"/>
        <end position="217"/>
    </location>
</feature>
<dbReference type="RefSeq" id="WP_188757741.1">
    <property type="nucleotide sequence ID" value="NZ_BMJB01000001.1"/>
</dbReference>
<dbReference type="GO" id="GO:0022857">
    <property type="term" value="F:transmembrane transporter activity"/>
    <property type="evidence" value="ECO:0007669"/>
    <property type="project" value="InterPro"/>
</dbReference>
<evidence type="ECO:0000256" key="3">
    <source>
        <dbReference type="ARBA" id="ARBA00023136"/>
    </source>
</evidence>
<evidence type="ECO:0000256" key="4">
    <source>
        <dbReference type="SAM" id="Phobius"/>
    </source>
</evidence>
<feature type="transmembrane region" description="Helical" evidence="4">
    <location>
        <begin position="68"/>
        <end position="87"/>
    </location>
</feature>
<feature type="transmembrane region" description="Helical" evidence="4">
    <location>
        <begin position="312"/>
        <end position="334"/>
    </location>
</feature>
<dbReference type="AlphaFoldDB" id="A0A916RHG6"/>
<dbReference type="PANTHER" id="PTHR23526:SF4">
    <property type="entry name" value="INTEGRAL MEMBRANE TRANSPORT PROTEIN"/>
    <property type="match status" value="1"/>
</dbReference>
<reference evidence="5" key="2">
    <citation type="submission" date="2020-09" db="EMBL/GenBank/DDBJ databases">
        <authorList>
            <person name="Sun Q."/>
            <person name="Zhou Y."/>
        </authorList>
    </citation>
    <scope>NUCLEOTIDE SEQUENCE</scope>
    <source>
        <strain evidence="5">CGMCC 1.15447</strain>
    </source>
</reference>
<evidence type="ECO:0000313" key="5">
    <source>
        <dbReference type="EMBL" id="GGA56581.1"/>
    </source>
</evidence>
<feature type="transmembrane region" description="Helical" evidence="4">
    <location>
        <begin position="31"/>
        <end position="56"/>
    </location>
</feature>
<keyword evidence="1 4" id="KW-0812">Transmembrane</keyword>
<dbReference type="InterPro" id="IPR052528">
    <property type="entry name" value="Sugar_transport-like"/>
</dbReference>
<keyword evidence="6" id="KW-1185">Reference proteome</keyword>
<feature type="transmembrane region" description="Helical" evidence="4">
    <location>
        <begin position="385"/>
        <end position="404"/>
    </location>
</feature>
<dbReference type="InterPro" id="IPR036259">
    <property type="entry name" value="MFS_trans_sf"/>
</dbReference>
<reference evidence="5" key="1">
    <citation type="journal article" date="2014" name="Int. J. Syst. Evol. Microbiol.">
        <title>Complete genome sequence of Corynebacterium casei LMG S-19264T (=DSM 44701T), isolated from a smear-ripened cheese.</title>
        <authorList>
            <consortium name="US DOE Joint Genome Institute (JGI-PGF)"/>
            <person name="Walter F."/>
            <person name="Albersmeier A."/>
            <person name="Kalinowski J."/>
            <person name="Ruckert C."/>
        </authorList>
    </citation>
    <scope>NUCLEOTIDE SEQUENCE</scope>
    <source>
        <strain evidence="5">CGMCC 1.15447</strain>
    </source>
</reference>
<keyword evidence="2 4" id="KW-1133">Transmembrane helix</keyword>
<evidence type="ECO:0000256" key="1">
    <source>
        <dbReference type="ARBA" id="ARBA00022692"/>
    </source>
</evidence>
<organism evidence="5 6">
    <name type="scientific">Edaphobacter acidisoli</name>
    <dbReference type="NCBI Taxonomy" id="2040573"/>
    <lineage>
        <taxon>Bacteria</taxon>
        <taxon>Pseudomonadati</taxon>
        <taxon>Acidobacteriota</taxon>
        <taxon>Terriglobia</taxon>
        <taxon>Terriglobales</taxon>
        <taxon>Acidobacteriaceae</taxon>
        <taxon>Edaphobacter</taxon>
    </lineage>
</organism>
<dbReference type="Proteomes" id="UP000648801">
    <property type="component" value="Unassembled WGS sequence"/>
</dbReference>
<feature type="transmembrane region" description="Helical" evidence="4">
    <location>
        <begin position="121"/>
        <end position="147"/>
    </location>
</feature>
<comment type="caution">
    <text evidence="5">The sequence shown here is derived from an EMBL/GenBank/DDBJ whole genome shotgun (WGS) entry which is preliminary data.</text>
</comment>
<dbReference type="Gene3D" id="1.20.1250.20">
    <property type="entry name" value="MFS general substrate transporter like domains"/>
    <property type="match status" value="2"/>
</dbReference>
<dbReference type="Pfam" id="PF07690">
    <property type="entry name" value="MFS_1"/>
    <property type="match status" value="1"/>
</dbReference>
<name>A0A916RHG6_9BACT</name>
<feature type="transmembrane region" description="Helical" evidence="4">
    <location>
        <begin position="237"/>
        <end position="260"/>
    </location>
</feature>
<accession>A0A916RHG6</accession>
<dbReference type="InterPro" id="IPR011701">
    <property type="entry name" value="MFS"/>
</dbReference>
<evidence type="ECO:0000313" key="6">
    <source>
        <dbReference type="Proteomes" id="UP000648801"/>
    </source>
</evidence>